<dbReference type="RefSeq" id="WP_071116138.1">
    <property type="nucleotide sequence ID" value="NZ_MKCS01000001.1"/>
</dbReference>
<gene>
    <name evidence="2" type="ORF">BI347_14185</name>
</gene>
<sequence length="409" mass="44858">MRRLGRLLALAGLLSGAASADDDAAALQLADQTQLPAEKPRDLKLLLEAAAIASPGAPGGQRLSFDIRWDGRLDPDWRAVLSNRLDQNFADAPGRSHGVDTLKEAYLSREFGGASMLDIGRVNTRYGVGVGYNPTDFLGEGTVRSVVSADQASLRENRLGNAMLRWQRLWDNASLTAIWSPKLADGPSGNGMSLDFGASNPRERALLVYSYRFTEALNPQWLLLQEQGRSPQLGFNLSRVLGDATVAYIEWAGGRQAPQWRQWLGQEGDGWSNRLASGLTWTGGNKLSLTLEGEYDGGAPDSASWRQLQESPFYGLYRMRMATSTALLTRRGALLRASWQDALADNLDLTAMRGVSLVDHSGMNWAEARYHLGPVDLALQWQRFDGGALSQYGAGPAKQAWQLVFDYFH</sequence>
<organism evidence="2 3">
    <name type="scientific">Chromobacterium sphagni</name>
    <dbReference type="NCBI Taxonomy" id="1903179"/>
    <lineage>
        <taxon>Bacteria</taxon>
        <taxon>Pseudomonadati</taxon>
        <taxon>Pseudomonadota</taxon>
        <taxon>Betaproteobacteria</taxon>
        <taxon>Neisseriales</taxon>
        <taxon>Chromobacteriaceae</taxon>
        <taxon>Chromobacterium</taxon>
    </lineage>
</organism>
<proteinExistence type="predicted"/>
<reference evidence="2 3" key="1">
    <citation type="submission" date="2016-09" db="EMBL/GenBank/DDBJ databases">
        <title>Chromobacterium muskegensis sp. nov., an insecticidal bacterium isolated from Sphagnum bogs.</title>
        <authorList>
            <person name="Sparks M.E."/>
            <person name="Blackburn M.B."/>
            <person name="Gundersen-Rindal D.E."/>
            <person name="Mitchell A."/>
            <person name="Farrar R."/>
            <person name="Kuhar D."/>
        </authorList>
    </citation>
    <scope>NUCLEOTIDE SEQUENCE [LARGE SCALE GENOMIC DNA]</scope>
    <source>
        <strain evidence="2 3">37-2</strain>
    </source>
</reference>
<evidence type="ECO:0000313" key="2">
    <source>
        <dbReference type="EMBL" id="OHX14527.1"/>
    </source>
</evidence>
<evidence type="ECO:0000256" key="1">
    <source>
        <dbReference type="SAM" id="SignalP"/>
    </source>
</evidence>
<name>A0A1S1X4X6_9NEIS</name>
<dbReference type="AlphaFoldDB" id="A0A1S1X4X6"/>
<evidence type="ECO:0000313" key="3">
    <source>
        <dbReference type="Proteomes" id="UP000180088"/>
    </source>
</evidence>
<protein>
    <recommendedName>
        <fullName evidence="4">Alginate export domain-containing protein</fullName>
    </recommendedName>
</protein>
<keyword evidence="1" id="KW-0732">Signal</keyword>
<dbReference type="EMBL" id="MKCS01000001">
    <property type="protein sequence ID" value="OHX14527.1"/>
    <property type="molecule type" value="Genomic_DNA"/>
</dbReference>
<dbReference type="Proteomes" id="UP000180088">
    <property type="component" value="Unassembled WGS sequence"/>
</dbReference>
<feature type="chain" id="PRO_5010291263" description="Alginate export domain-containing protein" evidence="1">
    <location>
        <begin position="21"/>
        <end position="409"/>
    </location>
</feature>
<evidence type="ECO:0008006" key="4">
    <source>
        <dbReference type="Google" id="ProtNLM"/>
    </source>
</evidence>
<accession>A0A1S1X4X6</accession>
<feature type="signal peptide" evidence="1">
    <location>
        <begin position="1"/>
        <end position="20"/>
    </location>
</feature>
<comment type="caution">
    <text evidence="2">The sequence shown here is derived from an EMBL/GenBank/DDBJ whole genome shotgun (WGS) entry which is preliminary data.</text>
</comment>
<dbReference type="OrthoDB" id="6495687at2"/>
<dbReference type="STRING" id="1903179.BI347_14185"/>